<name>A0A6M0RT21_9CYAN</name>
<keyword evidence="1" id="KW-0472">Membrane</keyword>
<sequence>MSIPDLLLRLTIWFLLTADLSPANIAIGLFVAWFIPHRYTVPASWKRWLKELLRVCWEIVLAIPKAYFEAFEIILRPHAKEVITRERVRPFRTPGLIFLDIFLITFTPKTIVLKCREDGWYEVHQVERRKRP</sequence>
<proteinExistence type="predicted"/>
<keyword evidence="1" id="KW-0812">Transmembrane</keyword>
<accession>A0A6M0RT21</accession>
<comment type="caution">
    <text evidence="2">The sequence shown here is derived from an EMBL/GenBank/DDBJ whole genome shotgun (WGS) entry which is preliminary data.</text>
</comment>
<dbReference type="AlphaFoldDB" id="A0A6M0RT21"/>
<dbReference type="GO" id="GO:0016020">
    <property type="term" value="C:membrane"/>
    <property type="evidence" value="ECO:0007669"/>
    <property type="project" value="InterPro"/>
</dbReference>
<keyword evidence="1" id="KW-1133">Transmembrane helix</keyword>
<organism evidence="2 3">
    <name type="scientific">Adonisia turfae CCMR0081</name>
    <dbReference type="NCBI Taxonomy" id="2292702"/>
    <lineage>
        <taxon>Bacteria</taxon>
        <taxon>Bacillati</taxon>
        <taxon>Cyanobacteriota</taxon>
        <taxon>Adonisia</taxon>
        <taxon>Adonisia turfae</taxon>
    </lineage>
</organism>
<reference evidence="2 3" key="1">
    <citation type="journal article" date="2020" name="Microb. Ecol.">
        <title>Ecogenomics of the Marine Benthic Filamentous Cyanobacterium Adonisia.</title>
        <authorList>
            <person name="Walter J.M."/>
            <person name="Coutinho F.H."/>
            <person name="Leomil L."/>
            <person name="Hargreaves P.I."/>
            <person name="Campeao M.E."/>
            <person name="Vieira V.V."/>
            <person name="Silva B.S."/>
            <person name="Fistarol G.O."/>
            <person name="Salomon P.S."/>
            <person name="Sawabe T."/>
            <person name="Mino S."/>
            <person name="Hosokawa M."/>
            <person name="Miyashita H."/>
            <person name="Maruyama F."/>
            <person name="van Verk M.C."/>
            <person name="Dutilh B.E."/>
            <person name="Thompson C.C."/>
            <person name="Thompson F.L."/>
        </authorList>
    </citation>
    <scope>NUCLEOTIDE SEQUENCE [LARGE SCALE GENOMIC DNA]</scope>
    <source>
        <strain evidence="2 3">CCMR0081</strain>
    </source>
</reference>
<keyword evidence="3" id="KW-1185">Reference proteome</keyword>
<evidence type="ECO:0000313" key="2">
    <source>
        <dbReference type="EMBL" id="NEZ58912.1"/>
    </source>
</evidence>
<feature type="transmembrane region" description="Helical" evidence="1">
    <location>
        <begin position="12"/>
        <end position="35"/>
    </location>
</feature>
<dbReference type="GO" id="GO:0008324">
    <property type="term" value="F:monoatomic cation transmembrane transporter activity"/>
    <property type="evidence" value="ECO:0007669"/>
    <property type="project" value="InterPro"/>
</dbReference>
<dbReference type="RefSeq" id="WP_163659875.1">
    <property type="nucleotide sequence ID" value="NZ_QXHD01000004.1"/>
</dbReference>
<evidence type="ECO:0000313" key="3">
    <source>
        <dbReference type="Proteomes" id="UP000481033"/>
    </source>
</evidence>
<evidence type="ECO:0000256" key="1">
    <source>
        <dbReference type="SAM" id="Phobius"/>
    </source>
</evidence>
<gene>
    <name evidence="2" type="ORF">DXZ20_25370</name>
</gene>
<dbReference type="Proteomes" id="UP000481033">
    <property type="component" value="Unassembled WGS sequence"/>
</dbReference>
<dbReference type="InterPro" id="IPR002758">
    <property type="entry name" value="Cation_antiport_E"/>
</dbReference>
<dbReference type="EMBL" id="QXHD01000004">
    <property type="protein sequence ID" value="NEZ58912.1"/>
    <property type="molecule type" value="Genomic_DNA"/>
</dbReference>
<protein>
    <submittedName>
        <fullName evidence="2">Cation:proton antiporter</fullName>
    </submittedName>
</protein>
<dbReference type="Pfam" id="PF01899">
    <property type="entry name" value="MNHE"/>
    <property type="match status" value="1"/>
</dbReference>